<protein>
    <recommendedName>
        <fullName evidence="3">DNA topoisomerase</fullName>
        <ecNumber evidence="3">5.6.2.1</ecNumber>
    </recommendedName>
    <alternativeName>
        <fullName evidence="11">Omega-protein</fullName>
    </alternativeName>
    <alternativeName>
        <fullName evidence="10">Relaxing enzyme</fullName>
    </alternativeName>
    <alternativeName>
        <fullName evidence="8">Swivelase</fullName>
    </alternativeName>
    <alternativeName>
        <fullName evidence="9">Untwisting enzyme</fullName>
    </alternativeName>
</protein>
<dbReference type="InterPro" id="IPR034144">
    <property type="entry name" value="TOPRIM_TopoIII"/>
</dbReference>
<evidence type="ECO:0000256" key="4">
    <source>
        <dbReference type="ARBA" id="ARBA00022723"/>
    </source>
</evidence>
<dbReference type="SMART" id="SM00437">
    <property type="entry name" value="TOP1Ac"/>
    <property type="match status" value="1"/>
</dbReference>
<dbReference type="NCBIfam" id="TIGR01056">
    <property type="entry name" value="topB"/>
    <property type="match status" value="1"/>
</dbReference>
<accession>A0A9Q4FZ34</accession>
<dbReference type="Gene3D" id="1.10.290.10">
    <property type="entry name" value="Topoisomerase I, domain 4"/>
    <property type="match status" value="1"/>
</dbReference>
<evidence type="ECO:0000313" key="13">
    <source>
        <dbReference type="EMBL" id="MCR6096364.1"/>
    </source>
</evidence>
<dbReference type="EC" id="5.6.2.1" evidence="3"/>
<dbReference type="PANTHER" id="PTHR11390">
    <property type="entry name" value="PROKARYOTIC DNA TOPOISOMERASE"/>
    <property type="match status" value="1"/>
</dbReference>
<dbReference type="EMBL" id="JABXYM010000001">
    <property type="protein sequence ID" value="MCR6096364.1"/>
    <property type="molecule type" value="Genomic_DNA"/>
</dbReference>
<dbReference type="InterPro" id="IPR000380">
    <property type="entry name" value="Topo_IA"/>
</dbReference>
<sequence>MKLILAEKPDQAAKLASPYPSQKKKEYIVISPCDTFPKGAICTWAVGHLCELLPPEGYESSWKKWSLEALPLIPSMFKHRVTYSKKKRFNVIKSFIQQQDVSEIVIASDAGREGEAIIRLILKLSHNVKPVKRLWISSLTAKSVKTGFNALLDESATRPLYDEAVSRAYADWLIGMNASRVYTLLLQKHGAGDVFSIGRVQTPTLALIVEREKEIEKFISEPFWEIKASFSMNEQTYEGIWHKDGDSRVTNLTLAQKIAAFCEDKRAQVSHVETKEKSIPPPYFFNLSSLQTTANRRYKYSPKKTLDIAQKLYVKGYISYPRTDSAFVTKEEEREFPTILQKISALSKFKPFFPLERETKMLSKRYVNQSKVTDHHAIIPTDQVIDPSSLSTEEARVYTMIIEHLIAAYDGDCLMSYTNIETLVDDRATFKTTGKQMRHAGWRRIIPSRADEKLKTEQTKLPNVRQGDQGDVLNVTMREGKTEPPKRYTEGELITVMKSAGKYIDDEELVKVLQHTEGLGTEATRAGIITLLKQRSYIEIIKNIVYPTEKGKILIEALGNSLLASPEMTAKWEQRLAEIGRGIAEVDPFILQAKKLTTSLISDAKKRSATWTFNKEILKEIQRSPKNKTGKVSRTRKRLLGKCPVCQGNVIDKGKFYGCANYKTTQCSFTVSKRILGRSLTSTHIKALLSEGCTPIIDGFQQKNGKTFSAALKWEANENKMSFSFGEQQT</sequence>
<evidence type="ECO:0000256" key="1">
    <source>
        <dbReference type="ARBA" id="ARBA00000213"/>
    </source>
</evidence>
<dbReference type="InterPro" id="IPR023405">
    <property type="entry name" value="Topo_IA_core_domain"/>
</dbReference>
<comment type="similarity">
    <text evidence="2">Belongs to the type IA topoisomerase family.</text>
</comment>
<comment type="caution">
    <text evidence="13">The sequence shown here is derived from an EMBL/GenBank/DDBJ whole genome shotgun (WGS) entry which is preliminary data.</text>
</comment>
<dbReference type="PANTHER" id="PTHR11390:SF21">
    <property type="entry name" value="DNA TOPOISOMERASE 3-ALPHA"/>
    <property type="match status" value="1"/>
</dbReference>
<evidence type="ECO:0000256" key="6">
    <source>
        <dbReference type="ARBA" id="ARBA00023125"/>
    </source>
</evidence>
<dbReference type="InterPro" id="IPR013824">
    <property type="entry name" value="Topo_IA_cen_sub1"/>
</dbReference>
<keyword evidence="7" id="KW-0413">Isomerase</keyword>
<dbReference type="GO" id="GO:0006310">
    <property type="term" value="P:DNA recombination"/>
    <property type="evidence" value="ECO:0007669"/>
    <property type="project" value="TreeGrafter"/>
</dbReference>
<evidence type="ECO:0000259" key="12">
    <source>
        <dbReference type="PROSITE" id="PS52039"/>
    </source>
</evidence>
<dbReference type="Gene3D" id="2.70.20.10">
    <property type="entry name" value="Topoisomerase I, domain 3"/>
    <property type="match status" value="1"/>
</dbReference>
<dbReference type="GO" id="GO:0043597">
    <property type="term" value="C:cytoplasmic replication fork"/>
    <property type="evidence" value="ECO:0007669"/>
    <property type="project" value="TreeGrafter"/>
</dbReference>
<evidence type="ECO:0000256" key="5">
    <source>
        <dbReference type="ARBA" id="ARBA00023029"/>
    </source>
</evidence>
<dbReference type="Gene3D" id="3.40.50.140">
    <property type="match status" value="1"/>
</dbReference>
<dbReference type="CDD" id="cd03362">
    <property type="entry name" value="TOPRIM_TopoIA_TopoIII"/>
    <property type="match status" value="1"/>
</dbReference>
<keyword evidence="4" id="KW-0479">Metal-binding</keyword>
<dbReference type="Pfam" id="PF01751">
    <property type="entry name" value="Toprim"/>
    <property type="match status" value="1"/>
</dbReference>
<evidence type="ECO:0000256" key="7">
    <source>
        <dbReference type="ARBA" id="ARBA00023235"/>
    </source>
</evidence>
<keyword evidence="14" id="KW-1185">Reference proteome</keyword>
<keyword evidence="6" id="KW-0238">DNA-binding</keyword>
<dbReference type="Pfam" id="PF01131">
    <property type="entry name" value="Topoisom_bac"/>
    <property type="match status" value="1"/>
</dbReference>
<proteinExistence type="inferred from homology"/>
<dbReference type="GO" id="GO:0046872">
    <property type="term" value="F:metal ion binding"/>
    <property type="evidence" value="ECO:0007669"/>
    <property type="project" value="UniProtKB-KW"/>
</dbReference>
<dbReference type="SUPFAM" id="SSF56712">
    <property type="entry name" value="Prokaryotic type I DNA topoisomerase"/>
    <property type="match status" value="1"/>
</dbReference>
<dbReference type="InterPro" id="IPR013826">
    <property type="entry name" value="Topo_IA_cen_sub3"/>
</dbReference>
<evidence type="ECO:0000256" key="9">
    <source>
        <dbReference type="ARBA" id="ARBA00031985"/>
    </source>
</evidence>
<feature type="domain" description="Topo IA-type catalytic" evidence="12">
    <location>
        <begin position="157"/>
        <end position="601"/>
    </location>
</feature>
<dbReference type="InterPro" id="IPR006171">
    <property type="entry name" value="TOPRIM_dom"/>
</dbReference>
<gene>
    <name evidence="13" type="ORF">HXA33_07350</name>
</gene>
<dbReference type="Pfam" id="PF13342">
    <property type="entry name" value="Toprim_Crpt"/>
    <property type="match status" value="1"/>
</dbReference>
<evidence type="ECO:0000256" key="3">
    <source>
        <dbReference type="ARBA" id="ARBA00012891"/>
    </source>
</evidence>
<dbReference type="NCBIfam" id="NF005829">
    <property type="entry name" value="PRK07726.1"/>
    <property type="match status" value="1"/>
</dbReference>
<evidence type="ECO:0000256" key="10">
    <source>
        <dbReference type="ARBA" id="ARBA00032235"/>
    </source>
</evidence>
<dbReference type="GO" id="GO:0003677">
    <property type="term" value="F:DNA binding"/>
    <property type="evidence" value="ECO:0007669"/>
    <property type="project" value="UniProtKB-KW"/>
</dbReference>
<dbReference type="PRINTS" id="PR00417">
    <property type="entry name" value="PRTPISMRASEI"/>
</dbReference>
<dbReference type="InterPro" id="IPR013825">
    <property type="entry name" value="Topo_IA_cen_sub2"/>
</dbReference>
<dbReference type="GO" id="GO:0006265">
    <property type="term" value="P:DNA topological change"/>
    <property type="evidence" value="ECO:0007669"/>
    <property type="project" value="InterPro"/>
</dbReference>
<evidence type="ECO:0000256" key="2">
    <source>
        <dbReference type="ARBA" id="ARBA00009446"/>
    </source>
</evidence>
<keyword evidence="5" id="KW-0799">Topoisomerase</keyword>
<dbReference type="InterPro" id="IPR013497">
    <property type="entry name" value="Topo_IA_cen"/>
</dbReference>
<dbReference type="GO" id="GO:0003917">
    <property type="term" value="F:DNA topoisomerase type I (single strand cut, ATP-independent) activity"/>
    <property type="evidence" value="ECO:0007669"/>
    <property type="project" value="UniProtKB-EC"/>
</dbReference>
<name>A0A9Q4FZ34_SALAG</name>
<dbReference type="Gene3D" id="1.10.460.10">
    <property type="entry name" value="Topoisomerase I, domain 2"/>
    <property type="match status" value="1"/>
</dbReference>
<comment type="catalytic activity">
    <reaction evidence="1">
        <text>ATP-independent breakage of single-stranded DNA, followed by passage and rejoining.</text>
        <dbReference type="EC" id="5.6.2.1"/>
    </reaction>
</comment>
<dbReference type="AlphaFoldDB" id="A0A9Q4FZ34"/>
<organism evidence="13 14">
    <name type="scientific">Salipaludibacillus agaradhaerens</name>
    <name type="common">Bacillus agaradhaerens</name>
    <dbReference type="NCBI Taxonomy" id="76935"/>
    <lineage>
        <taxon>Bacteria</taxon>
        <taxon>Bacillati</taxon>
        <taxon>Bacillota</taxon>
        <taxon>Bacilli</taxon>
        <taxon>Bacillales</taxon>
        <taxon>Bacillaceae</taxon>
    </lineage>
</organism>
<dbReference type="CDD" id="cd00186">
    <property type="entry name" value="TOP1Ac"/>
    <property type="match status" value="1"/>
</dbReference>
<dbReference type="SMART" id="SM00436">
    <property type="entry name" value="TOP1Bc"/>
    <property type="match status" value="1"/>
</dbReference>
<evidence type="ECO:0000313" key="14">
    <source>
        <dbReference type="Proteomes" id="UP001057753"/>
    </source>
</evidence>
<reference evidence="13" key="1">
    <citation type="submission" date="2020-06" db="EMBL/GenBank/DDBJ databases">
        <title>Insight into the genomes of haloalkaliphilic bacilli from Kenyan soda lakes.</title>
        <authorList>
            <person name="Mwirichia R."/>
            <person name="Villamizar G.C."/>
            <person name="Poehlein A."/>
            <person name="Mugweru J."/>
            <person name="Kipnyargis A."/>
            <person name="Kiplimo D."/>
            <person name="Orwa P."/>
            <person name="Daniel R."/>
        </authorList>
    </citation>
    <scope>NUCLEOTIDE SEQUENCE</scope>
    <source>
        <strain evidence="13">B1096_S55</strain>
    </source>
</reference>
<dbReference type="SMART" id="SM00493">
    <property type="entry name" value="TOPRIM"/>
    <property type="match status" value="1"/>
</dbReference>
<dbReference type="InterPro" id="IPR025589">
    <property type="entry name" value="Toprim_C_rpt"/>
</dbReference>
<dbReference type="RefSeq" id="WP_257820986.1">
    <property type="nucleotide sequence ID" value="NZ_JABXYM010000001.1"/>
</dbReference>
<dbReference type="Proteomes" id="UP001057753">
    <property type="component" value="Unassembled WGS sequence"/>
</dbReference>
<evidence type="ECO:0000256" key="11">
    <source>
        <dbReference type="ARBA" id="ARBA00032877"/>
    </source>
</evidence>
<dbReference type="InterPro" id="IPR003602">
    <property type="entry name" value="Topo_IA_DNA-bd_dom"/>
</dbReference>
<dbReference type="InterPro" id="IPR005738">
    <property type="entry name" value="TopoIII"/>
</dbReference>
<dbReference type="InterPro" id="IPR003601">
    <property type="entry name" value="Topo_IA_2"/>
</dbReference>
<dbReference type="GO" id="GO:0006281">
    <property type="term" value="P:DNA repair"/>
    <property type="evidence" value="ECO:0007669"/>
    <property type="project" value="TreeGrafter"/>
</dbReference>
<evidence type="ECO:0000256" key="8">
    <source>
        <dbReference type="ARBA" id="ARBA00030003"/>
    </source>
</evidence>
<dbReference type="PROSITE" id="PS52039">
    <property type="entry name" value="TOPO_IA_2"/>
    <property type="match status" value="1"/>
</dbReference>